<keyword evidence="1" id="KW-0472">Membrane</keyword>
<dbReference type="RefSeq" id="WP_188221567.1">
    <property type="nucleotide sequence ID" value="NZ_NASZ01000032.1"/>
</dbReference>
<dbReference type="SUPFAM" id="SSF53448">
    <property type="entry name" value="Nucleotide-diphospho-sugar transferases"/>
    <property type="match status" value="1"/>
</dbReference>
<name>A0ABR7UUH2_9FLAO</name>
<keyword evidence="4" id="KW-1185">Reference proteome</keyword>
<feature type="domain" description="Glycosyltransferase 2-like" evidence="2">
    <location>
        <begin position="7"/>
        <end position="137"/>
    </location>
</feature>
<accession>A0ABR7UUH2</accession>
<dbReference type="Proteomes" id="UP000661715">
    <property type="component" value="Unassembled WGS sequence"/>
</dbReference>
<evidence type="ECO:0000313" key="4">
    <source>
        <dbReference type="Proteomes" id="UP000661715"/>
    </source>
</evidence>
<dbReference type="InterPro" id="IPR029044">
    <property type="entry name" value="Nucleotide-diphossugar_trans"/>
</dbReference>
<sequence>MNNPLVSIIIPTYNRAHLIGETLDSVLAQTYENWECIIVDDGSTDNTSEVVNSYIQKDGRFQFYYRPIEKIKGASSCRNFGLSLSKGVFVIFLDSDDLLLEYCLANRISKASEKSDLNFWVFPMFVESENQGRKIKEIPFSKSYLIDFLSYKIHWQTMCTLWEANFLKKIKGFNELYPRLNDPEIHIRAMLESKNRFFVFNDALADSVYKVTLLRDRCEFSKIYSTSLLLFIPDMTNMLRDHKLLQERKHLKAYLRDYFVGFFRYNSRKRNFSVLNIFYAFRIINIVTYYKLHINYCLFLVFNYLTRKTRNKLDNQVTNL</sequence>
<feature type="transmembrane region" description="Helical" evidence="1">
    <location>
        <begin position="277"/>
        <end position="302"/>
    </location>
</feature>
<protein>
    <recommendedName>
        <fullName evidence="2">Glycosyltransferase 2-like domain-containing protein</fullName>
    </recommendedName>
</protein>
<dbReference type="PANTHER" id="PTHR22916">
    <property type="entry name" value="GLYCOSYLTRANSFERASE"/>
    <property type="match status" value="1"/>
</dbReference>
<organism evidence="3 4">
    <name type="scientific">Flavobacterium pokkalii</name>
    <dbReference type="NCBI Taxonomy" id="1940408"/>
    <lineage>
        <taxon>Bacteria</taxon>
        <taxon>Pseudomonadati</taxon>
        <taxon>Bacteroidota</taxon>
        <taxon>Flavobacteriia</taxon>
        <taxon>Flavobacteriales</taxon>
        <taxon>Flavobacteriaceae</taxon>
        <taxon>Flavobacterium</taxon>
    </lineage>
</organism>
<dbReference type="InterPro" id="IPR001173">
    <property type="entry name" value="Glyco_trans_2-like"/>
</dbReference>
<keyword evidence="1" id="KW-0812">Transmembrane</keyword>
<dbReference type="Pfam" id="PF00535">
    <property type="entry name" value="Glycos_transf_2"/>
    <property type="match status" value="1"/>
</dbReference>
<dbReference type="EMBL" id="NASZ01000032">
    <property type="protein sequence ID" value="MBD0726557.1"/>
    <property type="molecule type" value="Genomic_DNA"/>
</dbReference>
<keyword evidence="1" id="KW-1133">Transmembrane helix</keyword>
<comment type="caution">
    <text evidence="3">The sequence shown here is derived from an EMBL/GenBank/DDBJ whole genome shotgun (WGS) entry which is preliminary data.</text>
</comment>
<dbReference type="Gene3D" id="3.90.550.10">
    <property type="entry name" value="Spore Coat Polysaccharide Biosynthesis Protein SpsA, Chain A"/>
    <property type="match status" value="1"/>
</dbReference>
<gene>
    <name evidence="3" type="ORF">B6A10_15395</name>
</gene>
<evidence type="ECO:0000259" key="2">
    <source>
        <dbReference type="Pfam" id="PF00535"/>
    </source>
</evidence>
<evidence type="ECO:0000313" key="3">
    <source>
        <dbReference type="EMBL" id="MBD0726557.1"/>
    </source>
</evidence>
<reference evidence="3 4" key="1">
    <citation type="journal article" date="2020" name="Microbiol. Res.">
        <title>Flavobacterium pokkalii sp. nov., a novel plant growth promoting native rhizobacteria isolated from pokkali rice grown in coastal saline affected agricultural regions of southern India, Kerala.</title>
        <authorList>
            <person name="Menon R.R."/>
            <person name="Kumari S."/>
            <person name="Viver T."/>
            <person name="Rameshkumar N."/>
        </authorList>
    </citation>
    <scope>NUCLEOTIDE SEQUENCE [LARGE SCALE GENOMIC DNA]</scope>
    <source>
        <strain evidence="3 4">L1I52</strain>
    </source>
</reference>
<evidence type="ECO:0000256" key="1">
    <source>
        <dbReference type="SAM" id="Phobius"/>
    </source>
</evidence>
<dbReference type="CDD" id="cd00761">
    <property type="entry name" value="Glyco_tranf_GTA_type"/>
    <property type="match status" value="1"/>
</dbReference>
<proteinExistence type="predicted"/>